<dbReference type="InterPro" id="IPR012702">
    <property type="entry name" value="CP_lyase_PhnF"/>
</dbReference>
<dbReference type="SMART" id="SM00866">
    <property type="entry name" value="UTRA"/>
    <property type="match status" value="1"/>
</dbReference>
<dbReference type="GO" id="GO:0045892">
    <property type="term" value="P:negative regulation of DNA-templated transcription"/>
    <property type="evidence" value="ECO:0007669"/>
    <property type="project" value="TreeGrafter"/>
</dbReference>
<dbReference type="PRINTS" id="PR00035">
    <property type="entry name" value="HTHGNTR"/>
</dbReference>
<evidence type="ECO:0000256" key="1">
    <source>
        <dbReference type="ARBA" id="ARBA00023015"/>
    </source>
</evidence>
<evidence type="ECO:0000259" key="4">
    <source>
        <dbReference type="PROSITE" id="PS50949"/>
    </source>
</evidence>
<dbReference type="CDD" id="cd07377">
    <property type="entry name" value="WHTH_GntR"/>
    <property type="match status" value="1"/>
</dbReference>
<name>A0A7S9D445_9BRAD</name>
<dbReference type="Gene3D" id="3.40.1410.10">
    <property type="entry name" value="Chorismate lyase-like"/>
    <property type="match status" value="1"/>
</dbReference>
<dbReference type="Pfam" id="PF00392">
    <property type="entry name" value="GntR"/>
    <property type="match status" value="1"/>
</dbReference>
<reference evidence="5 6" key="1">
    <citation type="submission" date="2020-09" db="EMBL/GenBank/DDBJ databases">
        <title>Complete genomes of bradyrhizobia occurring on native shrubby legumes in Australia.</title>
        <authorList>
            <person name="Lafay B."/>
        </authorList>
    </citation>
    <scope>NUCLEOTIDE SEQUENCE [LARGE SCALE GENOMIC DNA]</scope>
    <source>
        <strain evidence="5 6">BDV5040</strain>
    </source>
</reference>
<dbReference type="PANTHER" id="PTHR44846">
    <property type="entry name" value="MANNOSYL-D-GLYCERATE TRANSPORT/METABOLISM SYSTEM REPRESSOR MNGR-RELATED"/>
    <property type="match status" value="1"/>
</dbReference>
<dbReference type="InterPro" id="IPR036388">
    <property type="entry name" value="WH-like_DNA-bd_sf"/>
</dbReference>
<dbReference type="RefSeq" id="WP_195800375.1">
    <property type="nucleotide sequence ID" value="NZ_CP061379.1"/>
</dbReference>
<dbReference type="PROSITE" id="PS50949">
    <property type="entry name" value="HTH_GNTR"/>
    <property type="match status" value="1"/>
</dbReference>
<dbReference type="InterPro" id="IPR011663">
    <property type="entry name" value="UTRA"/>
</dbReference>
<dbReference type="InterPro" id="IPR028978">
    <property type="entry name" value="Chorismate_lyase_/UTRA_dom_sf"/>
</dbReference>
<keyword evidence="6" id="KW-1185">Reference proteome</keyword>
<dbReference type="InterPro" id="IPR036390">
    <property type="entry name" value="WH_DNA-bd_sf"/>
</dbReference>
<gene>
    <name evidence="5" type="primary">phnF</name>
    <name evidence="5" type="ORF">IC761_30655</name>
</gene>
<dbReference type="GO" id="GO:0003700">
    <property type="term" value="F:DNA-binding transcription factor activity"/>
    <property type="evidence" value="ECO:0007669"/>
    <property type="project" value="InterPro"/>
</dbReference>
<dbReference type="NCBIfam" id="TIGR02325">
    <property type="entry name" value="C_P_lyase_phnF"/>
    <property type="match status" value="1"/>
</dbReference>
<dbReference type="PANTHER" id="PTHR44846:SF1">
    <property type="entry name" value="MANNOSYL-D-GLYCERATE TRANSPORT_METABOLISM SYSTEM REPRESSOR MNGR-RELATED"/>
    <property type="match status" value="1"/>
</dbReference>
<evidence type="ECO:0000313" key="5">
    <source>
        <dbReference type="EMBL" id="QPF90792.1"/>
    </source>
</evidence>
<dbReference type="SMART" id="SM00345">
    <property type="entry name" value="HTH_GNTR"/>
    <property type="match status" value="1"/>
</dbReference>
<protein>
    <submittedName>
        <fullName evidence="5">Phosphonate metabolism transcriptional regulator PhnF</fullName>
    </submittedName>
</protein>
<evidence type="ECO:0000256" key="3">
    <source>
        <dbReference type="ARBA" id="ARBA00023163"/>
    </source>
</evidence>
<accession>A0A7S9D445</accession>
<dbReference type="Proteomes" id="UP000594621">
    <property type="component" value="Chromosome"/>
</dbReference>
<dbReference type="InterPro" id="IPR000524">
    <property type="entry name" value="Tscrpt_reg_HTH_GntR"/>
</dbReference>
<keyword evidence="1" id="KW-0805">Transcription regulation</keyword>
<dbReference type="Pfam" id="PF07702">
    <property type="entry name" value="UTRA"/>
    <property type="match status" value="1"/>
</dbReference>
<proteinExistence type="predicted"/>
<keyword evidence="3" id="KW-0804">Transcription</keyword>
<feature type="domain" description="HTH gntR-type" evidence="4">
    <location>
        <begin position="17"/>
        <end position="85"/>
    </location>
</feature>
<dbReference type="EMBL" id="CP061379">
    <property type="protein sequence ID" value="QPF90792.1"/>
    <property type="molecule type" value="Genomic_DNA"/>
</dbReference>
<dbReference type="AlphaFoldDB" id="A0A7S9D445"/>
<sequence>MTGHDQPSSLYARRGATSLWRIVVEAIRKDIIGGRYKPGERLPTETELAATFGVHRNTVRRAFSVLRERDYVRIEQGRGTFVKERIVHSRLGSQTRLTAALRDMQRNGQRRFVGSARVRVDKDLARDLRVPQAQFARRVDTLMMIDGIAASITSNYFPLPRFEGIEALIERTGSLTESWRHFGVPDYRRFETRISAGLLSQLDSHLLGLPRRQPVILMTNINVDVEGIPIVVSRARMAPQHMEIVIRFSE</sequence>
<keyword evidence="2" id="KW-0238">DNA-binding</keyword>
<dbReference type="SUPFAM" id="SSF64288">
    <property type="entry name" value="Chorismate lyase-like"/>
    <property type="match status" value="1"/>
</dbReference>
<dbReference type="GO" id="GO:0003677">
    <property type="term" value="F:DNA binding"/>
    <property type="evidence" value="ECO:0007669"/>
    <property type="project" value="UniProtKB-KW"/>
</dbReference>
<evidence type="ECO:0000313" key="6">
    <source>
        <dbReference type="Proteomes" id="UP000594621"/>
    </source>
</evidence>
<evidence type="ECO:0000256" key="2">
    <source>
        <dbReference type="ARBA" id="ARBA00023125"/>
    </source>
</evidence>
<dbReference type="Gene3D" id="1.10.10.10">
    <property type="entry name" value="Winged helix-like DNA-binding domain superfamily/Winged helix DNA-binding domain"/>
    <property type="match status" value="1"/>
</dbReference>
<dbReference type="KEGG" id="bcou:IC761_30655"/>
<dbReference type="InterPro" id="IPR050679">
    <property type="entry name" value="Bact_HTH_transcr_reg"/>
</dbReference>
<dbReference type="SUPFAM" id="SSF46785">
    <property type="entry name" value="Winged helix' DNA-binding domain"/>
    <property type="match status" value="1"/>
</dbReference>
<organism evidence="5 6">
    <name type="scientific">Bradyrhizobium commune</name>
    <dbReference type="NCBI Taxonomy" id="83627"/>
    <lineage>
        <taxon>Bacteria</taxon>
        <taxon>Pseudomonadati</taxon>
        <taxon>Pseudomonadota</taxon>
        <taxon>Alphaproteobacteria</taxon>
        <taxon>Hyphomicrobiales</taxon>
        <taxon>Nitrobacteraceae</taxon>
        <taxon>Bradyrhizobium</taxon>
    </lineage>
</organism>